<protein>
    <submittedName>
        <fullName evidence="1">Uncharacterized protein</fullName>
    </submittedName>
</protein>
<sequence>MKQIKWTMDGPLHLFDCISYPQVTWAKKRDDCDGFSSLAAELLTQWNPACNPVLVTALVR</sequence>
<dbReference type="EMBL" id="BARV01014346">
    <property type="protein sequence ID" value="GAI31262.1"/>
    <property type="molecule type" value="Genomic_DNA"/>
</dbReference>
<organism evidence="1">
    <name type="scientific">marine sediment metagenome</name>
    <dbReference type="NCBI Taxonomy" id="412755"/>
    <lineage>
        <taxon>unclassified sequences</taxon>
        <taxon>metagenomes</taxon>
        <taxon>ecological metagenomes</taxon>
    </lineage>
</organism>
<comment type="caution">
    <text evidence="1">The sequence shown here is derived from an EMBL/GenBank/DDBJ whole genome shotgun (WGS) entry which is preliminary data.</text>
</comment>
<evidence type="ECO:0000313" key="1">
    <source>
        <dbReference type="EMBL" id="GAI31262.1"/>
    </source>
</evidence>
<reference evidence="1" key="1">
    <citation type="journal article" date="2014" name="Front. Microbiol.">
        <title>High frequency of phylogenetically diverse reductive dehalogenase-homologous genes in deep subseafloor sedimentary metagenomes.</title>
        <authorList>
            <person name="Kawai M."/>
            <person name="Futagami T."/>
            <person name="Toyoda A."/>
            <person name="Takaki Y."/>
            <person name="Nishi S."/>
            <person name="Hori S."/>
            <person name="Arai W."/>
            <person name="Tsubouchi T."/>
            <person name="Morono Y."/>
            <person name="Uchiyama I."/>
            <person name="Ito T."/>
            <person name="Fujiyama A."/>
            <person name="Inagaki F."/>
            <person name="Takami H."/>
        </authorList>
    </citation>
    <scope>NUCLEOTIDE SEQUENCE</scope>
    <source>
        <strain evidence="1">Expedition CK06-06</strain>
    </source>
</reference>
<dbReference type="AlphaFoldDB" id="X1MHY7"/>
<proteinExistence type="predicted"/>
<gene>
    <name evidence="1" type="ORF">S06H3_25127</name>
</gene>
<feature type="non-terminal residue" evidence="1">
    <location>
        <position position="60"/>
    </location>
</feature>
<name>X1MHY7_9ZZZZ</name>
<accession>X1MHY7</accession>